<sequence>SITRRGLRRLTFAAALVSGPTRHSGCNLIARNSPTAARLGYTAWAKNLSVTKNSASLSFSQAPKHPFKKEVKYLGVTLTHDLRWTKHLDNVIGRSKTLLCPAAQSHRRRLGASRLERSVGFIPASSASITYASLIMRLACWSRRRRRQRLLQLQGSILPWPSQEGLQDAIPGRDNIPLDVGVNRAASQGIHCLHRRLAVQRPRWERRYCHFHEGKMLLQESLHLGRLCMVLNGHGFFPETYIVANRLPSHLPLLWHRRGDRGASRHLLPLLQKARHKYLGHPQRMDELTTADNIRDLRAFVRRLRRMRVADASTADLPNYWRGLGATPKANPCALLPWGCDRGLAAYSRRLRPPS</sequence>
<dbReference type="AlphaFoldDB" id="A0A1I8F8H5"/>
<evidence type="ECO:0000313" key="2">
    <source>
        <dbReference type="WBParaSite" id="maker-unitig_23230-snap-gene-0.1-mRNA-1"/>
    </source>
</evidence>
<name>A0A1I8F8H5_9PLAT</name>
<keyword evidence="1" id="KW-1185">Reference proteome</keyword>
<evidence type="ECO:0000313" key="1">
    <source>
        <dbReference type="Proteomes" id="UP000095280"/>
    </source>
</evidence>
<accession>A0A1I8F8H5</accession>
<reference evidence="2" key="1">
    <citation type="submission" date="2016-11" db="UniProtKB">
        <authorList>
            <consortium name="WormBaseParasite"/>
        </authorList>
    </citation>
    <scope>IDENTIFICATION</scope>
</reference>
<protein>
    <submittedName>
        <fullName evidence="2">CAP10 domain-containing protein</fullName>
    </submittedName>
</protein>
<proteinExistence type="predicted"/>
<organism evidence="1 2">
    <name type="scientific">Macrostomum lignano</name>
    <dbReference type="NCBI Taxonomy" id="282301"/>
    <lineage>
        <taxon>Eukaryota</taxon>
        <taxon>Metazoa</taxon>
        <taxon>Spiralia</taxon>
        <taxon>Lophotrochozoa</taxon>
        <taxon>Platyhelminthes</taxon>
        <taxon>Rhabditophora</taxon>
        <taxon>Macrostomorpha</taxon>
        <taxon>Macrostomida</taxon>
        <taxon>Macrostomidae</taxon>
        <taxon>Macrostomum</taxon>
    </lineage>
</organism>
<dbReference type="Proteomes" id="UP000095280">
    <property type="component" value="Unplaced"/>
</dbReference>
<dbReference type="WBParaSite" id="maker-unitig_23230-snap-gene-0.1-mRNA-1">
    <property type="protein sequence ID" value="maker-unitig_23230-snap-gene-0.1-mRNA-1"/>
    <property type="gene ID" value="maker-unitig_23230-snap-gene-0.1"/>
</dbReference>